<dbReference type="Gene3D" id="1.10.472.80">
    <property type="entry name" value="Ypt/Rab-GAP domain of gyp1p, domain 3"/>
    <property type="match status" value="2"/>
</dbReference>
<dbReference type="SUPFAM" id="SSF47923">
    <property type="entry name" value="Ypt/Rab-GAP domain of gyp1p"/>
    <property type="match status" value="2"/>
</dbReference>
<organism evidence="4">
    <name type="scientific">Culicoides sonorensis</name>
    <name type="common">Biting midge</name>
    <dbReference type="NCBI Taxonomy" id="179676"/>
    <lineage>
        <taxon>Eukaryota</taxon>
        <taxon>Metazoa</taxon>
        <taxon>Ecdysozoa</taxon>
        <taxon>Arthropoda</taxon>
        <taxon>Hexapoda</taxon>
        <taxon>Insecta</taxon>
        <taxon>Pterygota</taxon>
        <taxon>Neoptera</taxon>
        <taxon>Endopterygota</taxon>
        <taxon>Diptera</taxon>
        <taxon>Nematocera</taxon>
        <taxon>Chironomoidea</taxon>
        <taxon>Ceratopogonidae</taxon>
        <taxon>Ceratopogoninae</taxon>
        <taxon>Culicoides</taxon>
        <taxon>Monoculicoides</taxon>
    </lineage>
</organism>
<reference evidence="4" key="1">
    <citation type="submission" date="2018-07" db="EMBL/GenBank/DDBJ databases">
        <authorList>
            <person name="Quirk P.G."/>
            <person name="Krulwich T.A."/>
        </authorList>
    </citation>
    <scope>NUCLEOTIDE SEQUENCE</scope>
</reference>
<evidence type="ECO:0000256" key="2">
    <source>
        <dbReference type="SAM" id="MobiDB-lite"/>
    </source>
</evidence>
<dbReference type="Gene3D" id="1.10.8.270">
    <property type="entry name" value="putative rabgap domain of human tbc1 domain family member 14 like domains"/>
    <property type="match status" value="1"/>
</dbReference>
<name>A0A336MBS3_CULSO</name>
<dbReference type="FunFam" id="1.10.8.270:FF:000041">
    <property type="entry name" value="TBC1 domain family member 25"/>
    <property type="match status" value="1"/>
</dbReference>
<feature type="domain" description="Rab-GAP TBC" evidence="3">
    <location>
        <begin position="199"/>
        <end position="410"/>
    </location>
</feature>
<sequence length="1071" mass="122050">MLGSTQREAVRVKVKKCEGNFTPEYKKFSVDPQITSVEVLYSILAKAFDIKSDFGISYKTKDPSGQEQWLVVLSDWDLDAAFLRAHNLSIVTASEPCLNLKVEVKPFQEQPAWENAWISGKVDAAANISQQLETGHKYLMSTVEKGFSIFQKALNFVEDPAFNLAPIPPLSDMDFRKYCDSVGQIIHADDLRRMIYLGGIDSSLRRVLWKLLLNVYPDKMTGKERMDYMKRKSNEYIRLREVWRTELQKGNTEGELSYVTSMVRKDVLRTDRLHPFYAGSDDNQNVAALFNILTTYSLNHPSVSYCQGMSDFCSCILVSMHGDEAQAYICFCALMRRIKPNFMIDGIAMTQKFAHLSEAFEYYDPEFYAYMKLQQADDLLFCYRWLLLEMKREFAFDDALFMLEVLWSTIPPNPPENELPLFEKEFVPAKDPLAKDNKTPLGSVSSTSAAVIMRKPRENAYTKVCALRRQSSSMSICSNSSPPVDSYDTIKCQMDKRLHQSLDENVTRERILQRSKPHLSLDETKLKLLKQQKAISQSMDDAEKIEEPEEVFISTESSKENHDTLQSNTNPFLDCNGKSTNDQCITDFLTYNNTSGVNTNTTNSVMTTSSDETTISLNFSYKKRELTGLMGGQINDLKEKLNASKKGIIASLDKIEKEIPKNKPKLVKNFNEFWNIASMNKNTIQDKINTTTNNALKRLPSVEIEENSILKPLVKFTKTNLDDVGDDESENERKGDSSPDDSQDYVPMTTPMTRELRLKMESLDRQIMKNGSPASSLGTSLDNYGYSQLNHGSGEENEDLNSIQLCNETIAPKSPYLDEEEFTIKTRVNSGIFFWENPLCDDIESAVWNVNTSNTCEELKDLAYDGGEIVIEQTESGKKSVTPIKLVRNSTSHADDSDSDNSIDYNPQAIIAPTNPFYDHINFVQNTSNSIQPTNQQSHLMQASVCEEAAEDFTSNLFTQNDESIENATINKKPGLLPPPNEFGSGNPFLMFLCLTMLMQHRDTIMRSKMDYNEMAIHFDKMVRKHSVHRVLNQARKMYGDYLRNHYKCTDYYKIARNEPEENGKYNQNLN</sequence>
<proteinExistence type="predicted"/>
<dbReference type="EMBL" id="UFQT01000729">
    <property type="protein sequence ID" value="SSX26771.1"/>
    <property type="molecule type" value="Genomic_DNA"/>
</dbReference>
<keyword evidence="1" id="KW-0343">GTPase activation</keyword>
<dbReference type="OMA" id="DQEYYPM"/>
<gene>
    <name evidence="4" type="primary">CSON013857</name>
</gene>
<dbReference type="GO" id="GO:0005096">
    <property type="term" value="F:GTPase activator activity"/>
    <property type="evidence" value="ECO:0007669"/>
    <property type="project" value="UniProtKB-KW"/>
</dbReference>
<dbReference type="PROSITE" id="PS50086">
    <property type="entry name" value="TBC_RABGAP"/>
    <property type="match status" value="1"/>
</dbReference>
<dbReference type="Pfam" id="PF00566">
    <property type="entry name" value="RabGAP-TBC"/>
    <property type="match status" value="1"/>
</dbReference>
<dbReference type="VEuPathDB" id="VectorBase:CSON013857"/>
<dbReference type="GO" id="GO:0005776">
    <property type="term" value="C:autophagosome"/>
    <property type="evidence" value="ECO:0007669"/>
    <property type="project" value="TreeGrafter"/>
</dbReference>
<dbReference type="InterPro" id="IPR035969">
    <property type="entry name" value="Rab-GAP_TBC_sf"/>
</dbReference>
<evidence type="ECO:0000259" key="3">
    <source>
        <dbReference type="PROSITE" id="PS50086"/>
    </source>
</evidence>
<dbReference type="GO" id="GO:1901096">
    <property type="term" value="P:regulation of autophagosome maturation"/>
    <property type="evidence" value="ECO:0007669"/>
    <property type="project" value="TreeGrafter"/>
</dbReference>
<dbReference type="SMART" id="SM00164">
    <property type="entry name" value="TBC"/>
    <property type="match status" value="1"/>
</dbReference>
<dbReference type="PANTHER" id="PTHR22957">
    <property type="entry name" value="TBC1 DOMAIN FAMILY MEMBER GTPASE-ACTIVATING PROTEIN"/>
    <property type="match status" value="1"/>
</dbReference>
<dbReference type="AlphaFoldDB" id="A0A336MBS3"/>
<dbReference type="PANTHER" id="PTHR22957:SF333">
    <property type="entry name" value="TBC1 DOMAIN FAMILY MEMBER 25"/>
    <property type="match status" value="1"/>
</dbReference>
<feature type="region of interest" description="Disordered" evidence="2">
    <location>
        <begin position="720"/>
        <end position="748"/>
    </location>
</feature>
<protein>
    <submittedName>
        <fullName evidence="4">CSON013857 protein</fullName>
    </submittedName>
</protein>
<evidence type="ECO:0000256" key="1">
    <source>
        <dbReference type="ARBA" id="ARBA00022468"/>
    </source>
</evidence>
<accession>A0A336MBS3</accession>
<evidence type="ECO:0000313" key="4">
    <source>
        <dbReference type="EMBL" id="SSX26771.1"/>
    </source>
</evidence>
<dbReference type="InterPro" id="IPR000195">
    <property type="entry name" value="Rab-GAP-TBC_dom"/>
</dbReference>